<dbReference type="AlphaFoldDB" id="F0ZAZ6"/>
<dbReference type="RefSeq" id="XP_003284566.1">
    <property type="nucleotide sequence ID" value="XM_003284518.1"/>
</dbReference>
<dbReference type="SUPFAM" id="SSF52540">
    <property type="entry name" value="P-loop containing nucleoside triphosphate hydrolases"/>
    <property type="match status" value="1"/>
</dbReference>
<dbReference type="KEGG" id="dpp:DICPUDRAFT_75550"/>
<evidence type="ECO:0000313" key="1">
    <source>
        <dbReference type="EMBL" id="EGC38886.1"/>
    </source>
</evidence>
<name>F0ZAZ6_DICPU</name>
<organism evidence="1 2">
    <name type="scientific">Dictyostelium purpureum</name>
    <name type="common">Slime mold</name>
    <dbReference type="NCBI Taxonomy" id="5786"/>
    <lineage>
        <taxon>Eukaryota</taxon>
        <taxon>Amoebozoa</taxon>
        <taxon>Evosea</taxon>
        <taxon>Eumycetozoa</taxon>
        <taxon>Dictyostelia</taxon>
        <taxon>Dictyosteliales</taxon>
        <taxon>Dictyosteliaceae</taxon>
        <taxon>Dictyostelium</taxon>
    </lineage>
</organism>
<dbReference type="Proteomes" id="UP000001064">
    <property type="component" value="Unassembled WGS sequence"/>
</dbReference>
<accession>F0ZAZ6</accession>
<evidence type="ECO:0000313" key="2">
    <source>
        <dbReference type="Proteomes" id="UP000001064"/>
    </source>
</evidence>
<proteinExistence type="predicted"/>
<dbReference type="EMBL" id="GL870967">
    <property type="protein sequence ID" value="EGC38886.1"/>
    <property type="molecule type" value="Genomic_DNA"/>
</dbReference>
<keyword evidence="2" id="KW-1185">Reference proteome</keyword>
<dbReference type="VEuPathDB" id="AmoebaDB:DICPUDRAFT_75550"/>
<protein>
    <recommendedName>
        <fullName evidence="3">(d)CMP kinase</fullName>
    </recommendedName>
</protein>
<reference evidence="2" key="1">
    <citation type="journal article" date="2011" name="Genome Biol.">
        <title>Comparative genomics of the social amoebae Dictyostelium discoideum and Dictyostelium purpureum.</title>
        <authorList>
            <consortium name="US DOE Joint Genome Institute (JGI-PGF)"/>
            <person name="Sucgang R."/>
            <person name="Kuo A."/>
            <person name="Tian X."/>
            <person name="Salerno W."/>
            <person name="Parikh A."/>
            <person name="Feasley C.L."/>
            <person name="Dalin E."/>
            <person name="Tu H."/>
            <person name="Huang E."/>
            <person name="Barry K."/>
            <person name="Lindquist E."/>
            <person name="Shapiro H."/>
            <person name="Bruce D."/>
            <person name="Schmutz J."/>
            <person name="Salamov A."/>
            <person name="Fey P."/>
            <person name="Gaudet P."/>
            <person name="Anjard C."/>
            <person name="Babu M.M."/>
            <person name="Basu S."/>
            <person name="Bushmanova Y."/>
            <person name="van der Wel H."/>
            <person name="Katoh-Kurasawa M."/>
            <person name="Dinh C."/>
            <person name="Coutinho P.M."/>
            <person name="Saito T."/>
            <person name="Elias M."/>
            <person name="Schaap P."/>
            <person name="Kay R.R."/>
            <person name="Henrissat B."/>
            <person name="Eichinger L."/>
            <person name="Rivero F."/>
            <person name="Putnam N.H."/>
            <person name="West C.M."/>
            <person name="Loomis W.F."/>
            <person name="Chisholm R.L."/>
            <person name="Shaulsky G."/>
            <person name="Strassmann J.E."/>
            <person name="Queller D.C."/>
            <person name="Kuspa A."/>
            <person name="Grigoriev I.V."/>
        </authorList>
    </citation>
    <scope>NUCLEOTIDE SEQUENCE [LARGE SCALE GENOMIC DNA]</scope>
    <source>
        <strain evidence="2">QSDP1</strain>
    </source>
</reference>
<gene>
    <name evidence="1" type="ORF">DICPUDRAFT_75550</name>
</gene>
<dbReference type="InParanoid" id="F0ZAZ6"/>
<sequence>MSKYNIICNQYKNYIGKNSIDHLKQLVEINKVNNTSIPCILLGGTQLTGKSTLGKNLAKHYGGGHFYSVGGFFREAAQSIGLTIAEQSRLLRIVQENLDQNSVDDALKRLGGRRMDIEMDYKTCEIIAGGDKNSQQLYKYLVIEGRQPAIMGTLLESLGREDLIKIYVTCSARERAIRFISREIGEEYAQQADKYLSNNYKSDESLSSLTNEISKLPIPSIKSIAEAFQKNQNRDEDDRKRYIDLYGLDYEDISYYDICIDTTGNTAETNFKKATEYIDRYDFKNRINKNNM</sequence>
<dbReference type="eggNOG" id="ENOG502RDVB">
    <property type="taxonomic scope" value="Eukaryota"/>
</dbReference>
<dbReference type="OMA" id="EMDYKTC"/>
<dbReference type="InterPro" id="IPR027417">
    <property type="entry name" value="P-loop_NTPase"/>
</dbReference>
<evidence type="ECO:0008006" key="3">
    <source>
        <dbReference type="Google" id="ProtNLM"/>
    </source>
</evidence>
<dbReference type="Gene3D" id="3.40.50.300">
    <property type="entry name" value="P-loop containing nucleotide triphosphate hydrolases"/>
    <property type="match status" value="1"/>
</dbReference>
<dbReference type="OrthoDB" id="17877at2759"/>
<dbReference type="GeneID" id="10506398"/>